<dbReference type="GO" id="GO:0005886">
    <property type="term" value="C:plasma membrane"/>
    <property type="evidence" value="ECO:0007669"/>
    <property type="project" value="UniProtKB-SubCell"/>
</dbReference>
<protein>
    <submittedName>
        <fullName evidence="8">DUF3817 domain-containing protein</fullName>
    </submittedName>
</protein>
<evidence type="ECO:0000256" key="3">
    <source>
        <dbReference type="ARBA" id="ARBA00022692"/>
    </source>
</evidence>
<evidence type="ECO:0000256" key="5">
    <source>
        <dbReference type="ARBA" id="ARBA00023136"/>
    </source>
</evidence>
<keyword evidence="3 6" id="KW-0812">Transmembrane</keyword>
<keyword evidence="4 6" id="KW-1133">Transmembrane helix</keyword>
<name>A0A291G9U9_9RHOB</name>
<dbReference type="NCBIfam" id="TIGR03954">
    <property type="entry name" value="integ_memb_HG"/>
    <property type="match status" value="1"/>
</dbReference>
<sequence length="112" mass="12523">MSQTPAPKEPKNKRLFSLFRVIALIEGVTTILLFFVAMPIKYGLEDPGWVKVMGPVHGYAFLAYLALMLIVMRGLGWQGRDKGRAFVASLVPLGTFVNDPFLKRRGVEVYGH</sequence>
<dbReference type="EMBL" id="CP022196">
    <property type="protein sequence ID" value="ATG46820.1"/>
    <property type="molecule type" value="Genomic_DNA"/>
</dbReference>
<dbReference type="PANTHER" id="PTHR40077">
    <property type="entry name" value="MEMBRANE PROTEIN-RELATED"/>
    <property type="match status" value="1"/>
</dbReference>
<dbReference type="RefSeq" id="WP_066709509.1">
    <property type="nucleotide sequence ID" value="NZ_CP022196.1"/>
</dbReference>
<evidence type="ECO:0000256" key="4">
    <source>
        <dbReference type="ARBA" id="ARBA00022989"/>
    </source>
</evidence>
<evidence type="ECO:0000313" key="8">
    <source>
        <dbReference type="EMBL" id="ATG46820.1"/>
    </source>
</evidence>
<dbReference type="KEGG" id="ceh:CEW89_04140"/>
<evidence type="ECO:0000256" key="1">
    <source>
        <dbReference type="ARBA" id="ARBA00004651"/>
    </source>
</evidence>
<reference evidence="8 9" key="1">
    <citation type="submission" date="2017-06" db="EMBL/GenBank/DDBJ databases">
        <title>Celeribacter sp. TSPH2 complete genome sequence.</title>
        <authorList>
            <person name="Woo J.-H."/>
            <person name="Kim H.-S."/>
        </authorList>
    </citation>
    <scope>NUCLEOTIDE SEQUENCE [LARGE SCALE GENOMIC DNA]</scope>
    <source>
        <strain evidence="8 9">TSPH2</strain>
    </source>
</reference>
<feature type="transmembrane region" description="Helical" evidence="6">
    <location>
        <begin position="21"/>
        <end position="44"/>
    </location>
</feature>
<evidence type="ECO:0000259" key="7">
    <source>
        <dbReference type="Pfam" id="PF12823"/>
    </source>
</evidence>
<dbReference type="InterPro" id="IPR023845">
    <property type="entry name" value="DUF3817_TM"/>
</dbReference>
<keyword evidence="2" id="KW-1003">Cell membrane</keyword>
<dbReference type="AlphaFoldDB" id="A0A291G9U9"/>
<feature type="domain" description="DUF3817" evidence="7">
    <location>
        <begin position="17"/>
        <end position="103"/>
    </location>
</feature>
<evidence type="ECO:0000256" key="6">
    <source>
        <dbReference type="SAM" id="Phobius"/>
    </source>
</evidence>
<proteinExistence type="predicted"/>
<dbReference type="PANTHER" id="PTHR40077:SF1">
    <property type="entry name" value="MEMBRANE PROTEIN"/>
    <property type="match status" value="1"/>
</dbReference>
<accession>A0A291G9U9</accession>
<dbReference type="OrthoDB" id="1121311at2"/>
<dbReference type="Pfam" id="PF12823">
    <property type="entry name" value="DUF3817"/>
    <property type="match status" value="1"/>
</dbReference>
<feature type="transmembrane region" description="Helical" evidence="6">
    <location>
        <begin position="56"/>
        <end position="75"/>
    </location>
</feature>
<keyword evidence="5 6" id="KW-0472">Membrane</keyword>
<evidence type="ECO:0000313" key="9">
    <source>
        <dbReference type="Proteomes" id="UP000217935"/>
    </source>
</evidence>
<keyword evidence="9" id="KW-1185">Reference proteome</keyword>
<dbReference type="Proteomes" id="UP000217935">
    <property type="component" value="Chromosome"/>
</dbReference>
<organism evidence="8 9">
    <name type="scientific">Celeribacter ethanolicus</name>
    <dbReference type="NCBI Taxonomy" id="1758178"/>
    <lineage>
        <taxon>Bacteria</taxon>
        <taxon>Pseudomonadati</taxon>
        <taxon>Pseudomonadota</taxon>
        <taxon>Alphaproteobacteria</taxon>
        <taxon>Rhodobacterales</taxon>
        <taxon>Roseobacteraceae</taxon>
        <taxon>Celeribacter</taxon>
    </lineage>
</organism>
<gene>
    <name evidence="8" type="ORF">CEW89_04140</name>
</gene>
<comment type="subcellular location">
    <subcellularLocation>
        <location evidence="1">Cell membrane</location>
        <topology evidence="1">Multi-pass membrane protein</topology>
    </subcellularLocation>
</comment>
<evidence type="ECO:0000256" key="2">
    <source>
        <dbReference type="ARBA" id="ARBA00022475"/>
    </source>
</evidence>